<reference evidence="1 2" key="1">
    <citation type="submission" date="2019-10" db="EMBL/GenBank/DDBJ databases">
        <title>Paraburkholderia sp. isolated from nodules of Mimosa pudica from Brazilian Atlantic Forest soils.</title>
        <authorList>
            <person name="Paulitsch F."/>
            <person name="Hungria M."/>
            <person name="Dall'Agnol R."/>
        </authorList>
    </citation>
    <scope>NUCLEOTIDE SEQUENCE [LARGE SCALE GENOMIC DNA]</scope>
    <source>
        <strain evidence="1 2">CNPSo 3157</strain>
    </source>
</reference>
<accession>A0A7X1NK42</accession>
<dbReference type="AlphaFoldDB" id="A0A7X1NK42"/>
<organism evidence="1 2">
    <name type="scientific">Paraburkholderia franconis</name>
    <dbReference type="NCBI Taxonomy" id="2654983"/>
    <lineage>
        <taxon>Bacteria</taxon>
        <taxon>Pseudomonadati</taxon>
        <taxon>Pseudomonadota</taxon>
        <taxon>Betaproteobacteria</taxon>
        <taxon>Burkholderiales</taxon>
        <taxon>Burkholderiaceae</taxon>
        <taxon>Paraburkholderia</taxon>
    </lineage>
</organism>
<protein>
    <submittedName>
        <fullName evidence="1">Uncharacterized protein</fullName>
    </submittedName>
</protein>
<evidence type="ECO:0000313" key="1">
    <source>
        <dbReference type="EMBL" id="MPW23404.1"/>
    </source>
</evidence>
<sequence>MRARPAQLLGRPGPLVLDRIGQQHEEPPPCRARLTKNPAVGQVRSESKLRLDPIVTFLSVGYTFRPVS</sequence>
<dbReference type="EMBL" id="WHNP01000107">
    <property type="protein sequence ID" value="MPW23404.1"/>
    <property type="molecule type" value="Genomic_DNA"/>
</dbReference>
<comment type="caution">
    <text evidence="1">The sequence shown here is derived from an EMBL/GenBank/DDBJ whole genome shotgun (WGS) entry which is preliminary data.</text>
</comment>
<evidence type="ECO:0000313" key="2">
    <source>
        <dbReference type="Proteomes" id="UP000484381"/>
    </source>
</evidence>
<proteinExistence type="predicted"/>
<dbReference type="Proteomes" id="UP000484381">
    <property type="component" value="Unassembled WGS sequence"/>
</dbReference>
<name>A0A7X1NK42_9BURK</name>
<keyword evidence="2" id="KW-1185">Reference proteome</keyword>
<gene>
    <name evidence="1" type="ORF">GCT13_43335</name>
</gene>